<dbReference type="InterPro" id="IPR001117">
    <property type="entry name" value="Cu-oxidase_2nd"/>
</dbReference>
<dbReference type="CDD" id="cd13881">
    <property type="entry name" value="CuRO_2_McoC_like"/>
    <property type="match status" value="1"/>
</dbReference>
<evidence type="ECO:0000313" key="8">
    <source>
        <dbReference type="Proteomes" id="UP000321379"/>
    </source>
</evidence>
<feature type="region of interest" description="Disordered" evidence="3">
    <location>
        <begin position="306"/>
        <end position="325"/>
    </location>
</feature>
<evidence type="ECO:0000256" key="1">
    <source>
        <dbReference type="ARBA" id="ARBA00022723"/>
    </source>
</evidence>
<keyword evidence="1" id="KW-0479">Metal-binding</keyword>
<dbReference type="SUPFAM" id="SSF49503">
    <property type="entry name" value="Cupredoxins"/>
    <property type="match status" value="3"/>
</dbReference>
<organism evidence="7 8">
    <name type="scientific">Lacisediminihabitans profunda</name>
    <dbReference type="NCBI Taxonomy" id="2594790"/>
    <lineage>
        <taxon>Bacteria</taxon>
        <taxon>Bacillati</taxon>
        <taxon>Actinomycetota</taxon>
        <taxon>Actinomycetes</taxon>
        <taxon>Micrococcales</taxon>
        <taxon>Microbacteriaceae</taxon>
        <taxon>Lacisediminihabitans</taxon>
    </lineage>
</organism>
<feature type="domain" description="Plastocyanin-like" evidence="5">
    <location>
        <begin position="378"/>
        <end position="482"/>
    </location>
</feature>
<gene>
    <name evidence="7" type="ORF">FVP33_17835</name>
</gene>
<evidence type="ECO:0000313" key="7">
    <source>
        <dbReference type="EMBL" id="TXN28332.1"/>
    </source>
</evidence>
<dbReference type="GO" id="GO:0016491">
    <property type="term" value="F:oxidoreductase activity"/>
    <property type="evidence" value="ECO:0007669"/>
    <property type="project" value="UniProtKB-KW"/>
</dbReference>
<dbReference type="Proteomes" id="UP000321379">
    <property type="component" value="Unassembled WGS sequence"/>
</dbReference>
<dbReference type="CDD" id="cd13853">
    <property type="entry name" value="CuRO_1_Tth-MCO_like"/>
    <property type="match status" value="1"/>
</dbReference>
<dbReference type="PANTHER" id="PTHR11709">
    <property type="entry name" value="MULTI-COPPER OXIDASE"/>
    <property type="match status" value="1"/>
</dbReference>
<dbReference type="Pfam" id="PF00394">
    <property type="entry name" value="Cu-oxidase"/>
    <property type="match status" value="1"/>
</dbReference>
<protein>
    <submittedName>
        <fullName evidence="7">Multicopper oxidase family protein</fullName>
    </submittedName>
</protein>
<proteinExistence type="predicted"/>
<dbReference type="Pfam" id="PF07731">
    <property type="entry name" value="Cu-oxidase_2"/>
    <property type="match status" value="1"/>
</dbReference>
<evidence type="ECO:0000256" key="2">
    <source>
        <dbReference type="ARBA" id="ARBA00023002"/>
    </source>
</evidence>
<dbReference type="InterPro" id="IPR002355">
    <property type="entry name" value="Cu_oxidase_Cu_BS"/>
</dbReference>
<feature type="domain" description="Plastocyanin-like" evidence="6">
    <location>
        <begin position="74"/>
        <end position="183"/>
    </location>
</feature>
<name>A0A5C8ULV0_9MICO</name>
<dbReference type="InterPro" id="IPR008972">
    <property type="entry name" value="Cupredoxin"/>
</dbReference>
<dbReference type="CDD" id="cd13900">
    <property type="entry name" value="CuRO_3_Tth-MCO_like"/>
    <property type="match status" value="1"/>
</dbReference>
<accession>A0A5C8ULV0</accession>
<keyword evidence="8" id="KW-1185">Reference proteome</keyword>
<evidence type="ECO:0000259" key="4">
    <source>
        <dbReference type="Pfam" id="PF00394"/>
    </source>
</evidence>
<evidence type="ECO:0000259" key="6">
    <source>
        <dbReference type="Pfam" id="PF07732"/>
    </source>
</evidence>
<dbReference type="AlphaFoldDB" id="A0A5C8ULV0"/>
<dbReference type="EMBL" id="VRMG01000015">
    <property type="protein sequence ID" value="TXN28332.1"/>
    <property type="molecule type" value="Genomic_DNA"/>
</dbReference>
<comment type="caution">
    <text evidence="7">The sequence shown here is derived from an EMBL/GenBank/DDBJ whole genome shotgun (WGS) entry which is preliminary data.</text>
</comment>
<dbReference type="InterPro" id="IPR045087">
    <property type="entry name" value="Cu-oxidase_fam"/>
</dbReference>
<dbReference type="PANTHER" id="PTHR11709:SF2">
    <property type="entry name" value="MULTICOPPER OXIDASE LPR1"/>
    <property type="match status" value="1"/>
</dbReference>
<feature type="region of interest" description="Disordered" evidence="3">
    <location>
        <begin position="337"/>
        <end position="358"/>
    </location>
</feature>
<dbReference type="GO" id="GO:0005507">
    <property type="term" value="F:copper ion binding"/>
    <property type="evidence" value="ECO:0007669"/>
    <property type="project" value="InterPro"/>
</dbReference>
<reference evidence="7 8" key="1">
    <citation type="submission" date="2019-08" db="EMBL/GenBank/DDBJ databases">
        <title>Bacterial whole genome sequence for Glaciihabitans sp. CHu50b-6-2.</title>
        <authorList>
            <person name="Jin L."/>
        </authorList>
    </citation>
    <scope>NUCLEOTIDE SEQUENCE [LARGE SCALE GENOMIC DNA]</scope>
    <source>
        <strain evidence="7 8">CHu50b-6-2</strain>
    </source>
</reference>
<feature type="domain" description="Plastocyanin-like" evidence="4">
    <location>
        <begin position="192"/>
        <end position="298"/>
    </location>
</feature>
<dbReference type="Gene3D" id="2.60.40.420">
    <property type="entry name" value="Cupredoxins - blue copper proteins"/>
    <property type="match status" value="3"/>
</dbReference>
<dbReference type="PROSITE" id="PS00080">
    <property type="entry name" value="MULTICOPPER_OXIDASE2"/>
    <property type="match status" value="1"/>
</dbReference>
<keyword evidence="2" id="KW-0560">Oxidoreductase</keyword>
<dbReference type="InterPro" id="IPR011706">
    <property type="entry name" value="Cu-oxidase_C"/>
</dbReference>
<dbReference type="InterPro" id="IPR011707">
    <property type="entry name" value="Cu-oxidase-like_N"/>
</dbReference>
<dbReference type="Pfam" id="PF07732">
    <property type="entry name" value="Cu-oxidase_3"/>
    <property type="match status" value="1"/>
</dbReference>
<evidence type="ECO:0000259" key="5">
    <source>
        <dbReference type="Pfam" id="PF07731"/>
    </source>
</evidence>
<sequence length="483" mass="51117">MQPMSRRTALTLGGVGAALVLAGGAGLVWDVSTNSGSPPPSPRGRELAQPRIIRSANGTLDVTLIASPSPVVIGGTSVTALAYNGSLPGPTLLVRPGDTLTVTLTNRLNDPTNLHTHGLHVSPAGSSDNVFRRIDPGTTAEYRYEIPTDHPPGLFWYHPHHHGMAAQQVFGGLYGAIIVEDPAPIPATTERVLIVSDLTFDASGTIAAASQMDRMRGREGTTVLLNGQVGATMTAHPGDQERWRIVNACTSRYLDLRLDGQSMRLLGNDSGRFATPRPVDSLTLSPGNRADVLVTMAAGTSVLQTRPVDRGTPAGMMGNPSSGDSVRLATLRVSGAAAASLPSPPGATPRELRSEPLTGRRTLTLAMGGAGMGGSMMRFTIDGRDFDAARVDQTVAAGAIEEWTIVNTSPMDHPFHLHVWPMQVIETGGQSFATPTWQDVVNVPARSQSRVRIAFEDFTGTAVYHCHILDHEDNGMMGVISVV</sequence>
<evidence type="ECO:0000256" key="3">
    <source>
        <dbReference type="SAM" id="MobiDB-lite"/>
    </source>
</evidence>